<dbReference type="AlphaFoldDB" id="A0A9W7FH27"/>
<keyword evidence="3" id="KW-0378">Hydrolase</keyword>
<proteinExistence type="inferred from homology"/>
<dbReference type="PROSITE" id="PS51858">
    <property type="entry name" value="PPPDE"/>
    <property type="match status" value="1"/>
</dbReference>
<dbReference type="Pfam" id="PF05903">
    <property type="entry name" value="Peptidase_C97"/>
    <property type="match status" value="1"/>
</dbReference>
<organism evidence="5 6">
    <name type="scientific">Triparma laevis f. longispina</name>
    <dbReference type="NCBI Taxonomy" id="1714387"/>
    <lineage>
        <taxon>Eukaryota</taxon>
        <taxon>Sar</taxon>
        <taxon>Stramenopiles</taxon>
        <taxon>Ochrophyta</taxon>
        <taxon>Bolidophyceae</taxon>
        <taxon>Parmales</taxon>
        <taxon>Triparmaceae</taxon>
        <taxon>Triparma</taxon>
    </lineage>
</organism>
<evidence type="ECO:0000259" key="4">
    <source>
        <dbReference type="PROSITE" id="PS51858"/>
    </source>
</evidence>
<dbReference type="Proteomes" id="UP001165122">
    <property type="component" value="Unassembled WGS sequence"/>
</dbReference>
<protein>
    <recommendedName>
        <fullName evidence="4">PPPDE domain-containing protein</fullName>
    </recommendedName>
</protein>
<evidence type="ECO:0000313" key="5">
    <source>
        <dbReference type="EMBL" id="GMI11956.1"/>
    </source>
</evidence>
<comment type="caution">
    <text evidence="5">The sequence shown here is derived from an EMBL/GenBank/DDBJ whole genome shotgun (WGS) entry which is preliminary data.</text>
</comment>
<gene>
    <name evidence="5" type="ORF">TrLO_g5755</name>
</gene>
<evidence type="ECO:0000256" key="1">
    <source>
        <dbReference type="ARBA" id="ARBA00008140"/>
    </source>
</evidence>
<dbReference type="InterPro" id="IPR042266">
    <property type="entry name" value="PPPDE_sf"/>
</dbReference>
<evidence type="ECO:0000256" key="2">
    <source>
        <dbReference type="ARBA" id="ARBA00022670"/>
    </source>
</evidence>
<sequence length="88" mass="9238">MPAVQLATYDISGGLARSLSTQFLGVQIDLIPHTGVVVDGTEYFFGGGIQRMAHASFKANHGISPISLAEVGVTSKTSAEIFSWNVLG</sequence>
<evidence type="ECO:0000256" key="3">
    <source>
        <dbReference type="ARBA" id="ARBA00022801"/>
    </source>
</evidence>
<dbReference type="EMBL" id="BRXW01000169">
    <property type="protein sequence ID" value="GMI11956.1"/>
    <property type="molecule type" value="Genomic_DNA"/>
</dbReference>
<evidence type="ECO:0000313" key="6">
    <source>
        <dbReference type="Proteomes" id="UP001165122"/>
    </source>
</evidence>
<dbReference type="GO" id="GO:0006508">
    <property type="term" value="P:proteolysis"/>
    <property type="evidence" value="ECO:0007669"/>
    <property type="project" value="UniProtKB-KW"/>
</dbReference>
<dbReference type="InterPro" id="IPR008580">
    <property type="entry name" value="PPPDE_dom"/>
</dbReference>
<keyword evidence="6" id="KW-1185">Reference proteome</keyword>
<dbReference type="Gene3D" id="3.90.1720.30">
    <property type="entry name" value="PPPDE domains"/>
    <property type="match status" value="1"/>
</dbReference>
<feature type="domain" description="PPPDE" evidence="4">
    <location>
        <begin position="2"/>
        <end position="88"/>
    </location>
</feature>
<dbReference type="GO" id="GO:0008233">
    <property type="term" value="F:peptidase activity"/>
    <property type="evidence" value="ECO:0007669"/>
    <property type="project" value="UniProtKB-KW"/>
</dbReference>
<name>A0A9W7FH27_9STRA</name>
<keyword evidence="2" id="KW-0645">Protease</keyword>
<reference evidence="6" key="1">
    <citation type="journal article" date="2023" name="Commun. Biol.">
        <title>Genome analysis of Parmales, the sister group of diatoms, reveals the evolutionary specialization of diatoms from phago-mixotrophs to photoautotrophs.</title>
        <authorList>
            <person name="Ban H."/>
            <person name="Sato S."/>
            <person name="Yoshikawa S."/>
            <person name="Yamada K."/>
            <person name="Nakamura Y."/>
            <person name="Ichinomiya M."/>
            <person name="Sato N."/>
            <person name="Blanc-Mathieu R."/>
            <person name="Endo H."/>
            <person name="Kuwata A."/>
            <person name="Ogata H."/>
        </authorList>
    </citation>
    <scope>NUCLEOTIDE SEQUENCE [LARGE SCALE GENOMIC DNA]</scope>
    <source>
        <strain evidence="6">NIES 3700</strain>
    </source>
</reference>
<accession>A0A9W7FH27</accession>
<dbReference type="OrthoDB" id="21221at2759"/>
<comment type="similarity">
    <text evidence="1">Belongs to the DeSI family.</text>
</comment>